<feature type="region of interest" description="Disordered" evidence="1">
    <location>
        <begin position="99"/>
        <end position="137"/>
    </location>
</feature>
<evidence type="ECO:0000313" key="2">
    <source>
        <dbReference type="EMBL" id="RDX43201.1"/>
    </source>
</evidence>
<accession>A0A371CSD8</accession>
<sequence>MRVCTDPAQDARPAVDPPGLRANPARWGADFGCQGAPLVVRTLQDELKPPEIRHRPSYGLLFVSGYAAEAHTDDVPLAGVGFSQAWRDYSDDNLLSTSFSGAGGQHRSHTTSSCSGENEECPSPPFGRGSRDSLNGLIQAPGGLEGLEKRGSWGVYSLPAVPRRRW</sequence>
<name>A0A371CSD8_9APHY</name>
<gene>
    <name evidence="2" type="ORF">OH76DRAFT_1410411</name>
</gene>
<evidence type="ECO:0000256" key="1">
    <source>
        <dbReference type="SAM" id="MobiDB-lite"/>
    </source>
</evidence>
<dbReference type="Proteomes" id="UP000256964">
    <property type="component" value="Unassembled WGS sequence"/>
</dbReference>
<dbReference type="EMBL" id="KZ857469">
    <property type="protein sequence ID" value="RDX43201.1"/>
    <property type="molecule type" value="Genomic_DNA"/>
</dbReference>
<protein>
    <submittedName>
        <fullName evidence="2">Uncharacterized protein</fullName>
    </submittedName>
</protein>
<evidence type="ECO:0000313" key="3">
    <source>
        <dbReference type="Proteomes" id="UP000256964"/>
    </source>
</evidence>
<organism evidence="2 3">
    <name type="scientific">Lentinus brumalis</name>
    <dbReference type="NCBI Taxonomy" id="2498619"/>
    <lineage>
        <taxon>Eukaryota</taxon>
        <taxon>Fungi</taxon>
        <taxon>Dikarya</taxon>
        <taxon>Basidiomycota</taxon>
        <taxon>Agaricomycotina</taxon>
        <taxon>Agaricomycetes</taxon>
        <taxon>Polyporales</taxon>
        <taxon>Polyporaceae</taxon>
        <taxon>Lentinus</taxon>
    </lineage>
</organism>
<keyword evidence="3" id="KW-1185">Reference proteome</keyword>
<reference evidence="2 3" key="1">
    <citation type="journal article" date="2018" name="Biotechnol. Biofuels">
        <title>Integrative visual omics of the white-rot fungus Polyporus brumalis exposes the biotechnological potential of its oxidative enzymes for delignifying raw plant biomass.</title>
        <authorList>
            <person name="Miyauchi S."/>
            <person name="Rancon A."/>
            <person name="Drula E."/>
            <person name="Hage H."/>
            <person name="Chaduli D."/>
            <person name="Favel A."/>
            <person name="Grisel S."/>
            <person name="Henrissat B."/>
            <person name="Herpoel-Gimbert I."/>
            <person name="Ruiz-Duenas F.J."/>
            <person name="Chevret D."/>
            <person name="Hainaut M."/>
            <person name="Lin J."/>
            <person name="Wang M."/>
            <person name="Pangilinan J."/>
            <person name="Lipzen A."/>
            <person name="Lesage-Meessen L."/>
            <person name="Navarro D."/>
            <person name="Riley R."/>
            <person name="Grigoriev I.V."/>
            <person name="Zhou S."/>
            <person name="Raouche S."/>
            <person name="Rosso M.N."/>
        </authorList>
    </citation>
    <scope>NUCLEOTIDE SEQUENCE [LARGE SCALE GENOMIC DNA]</scope>
    <source>
        <strain evidence="2 3">BRFM 1820</strain>
    </source>
</reference>
<dbReference type="AlphaFoldDB" id="A0A371CSD8"/>
<proteinExistence type="predicted"/>
<feature type="region of interest" description="Disordered" evidence="1">
    <location>
        <begin position="1"/>
        <end position="23"/>
    </location>
</feature>